<evidence type="ECO:0000313" key="1">
    <source>
        <dbReference type="EMBL" id="BCL61035.1"/>
    </source>
</evidence>
<keyword evidence="1" id="KW-0282">Flagellum</keyword>
<keyword evidence="1" id="KW-0969">Cilium</keyword>
<protein>
    <submittedName>
        <fullName evidence="1">Flagellar biosynthetic protein FlhB</fullName>
    </submittedName>
</protein>
<proteinExistence type="predicted"/>
<dbReference type="KEGG" id="dbk:DGMP_17280"/>
<name>A0A8D5FNU3_9BACT</name>
<dbReference type="Proteomes" id="UP000826725">
    <property type="component" value="Chromosome"/>
</dbReference>
<gene>
    <name evidence="1" type="ORF">DGMP_17280</name>
</gene>
<dbReference type="PANTHER" id="PTHR30531:SF12">
    <property type="entry name" value="FLAGELLAR BIOSYNTHETIC PROTEIN FLHB"/>
    <property type="match status" value="1"/>
</dbReference>
<dbReference type="InterPro" id="IPR006135">
    <property type="entry name" value="T3SS_substrate_exporter"/>
</dbReference>
<accession>A0A8D5FNU3</accession>
<keyword evidence="1" id="KW-0966">Cell projection</keyword>
<keyword evidence="2" id="KW-1185">Reference proteome</keyword>
<dbReference type="Pfam" id="PF01312">
    <property type="entry name" value="Bac_export_2"/>
    <property type="match status" value="1"/>
</dbReference>
<dbReference type="PANTHER" id="PTHR30531">
    <property type="entry name" value="FLAGELLAR BIOSYNTHETIC PROTEIN FLHB"/>
    <property type="match status" value="1"/>
</dbReference>
<dbReference type="GO" id="GO:0009306">
    <property type="term" value="P:protein secretion"/>
    <property type="evidence" value="ECO:0007669"/>
    <property type="project" value="InterPro"/>
</dbReference>
<dbReference type="RefSeq" id="WP_228857104.1">
    <property type="nucleotide sequence ID" value="NZ_AP024086.1"/>
</dbReference>
<evidence type="ECO:0000313" key="2">
    <source>
        <dbReference type="Proteomes" id="UP000826725"/>
    </source>
</evidence>
<sequence>MNNSRKQNKAVAISYDGTESQTPKIVASGKGRIAEKIIETAKQAGIHIQEDPNLVELLSKVPVGDEIPVELYQTVAEVLAFVYQINEKFKKKLENSRE</sequence>
<reference evidence="1" key="1">
    <citation type="submission" date="2020-09" db="EMBL/GenBank/DDBJ databases">
        <title>Desulfogranum mesoprofundum gen. nov., sp. nov., a novel mesophilic, sulfate-reducing chemolithoautotroph isolated from a deep-sea hydrothermal vent chimney in the Suiyo Seamount.</title>
        <authorList>
            <person name="Hashimoto Y."/>
            <person name="Nakagawa S."/>
        </authorList>
    </citation>
    <scope>NUCLEOTIDE SEQUENCE</scope>
    <source>
        <strain evidence="1">KT2</strain>
    </source>
</reference>
<dbReference type="EMBL" id="AP024086">
    <property type="protein sequence ID" value="BCL61035.1"/>
    <property type="molecule type" value="Genomic_DNA"/>
</dbReference>
<dbReference type="GO" id="GO:0005886">
    <property type="term" value="C:plasma membrane"/>
    <property type="evidence" value="ECO:0007669"/>
    <property type="project" value="TreeGrafter"/>
</dbReference>
<dbReference type="AlphaFoldDB" id="A0A8D5FNU3"/>
<organism evidence="1 2">
    <name type="scientific">Desulfomarina profundi</name>
    <dbReference type="NCBI Taxonomy" id="2772557"/>
    <lineage>
        <taxon>Bacteria</taxon>
        <taxon>Pseudomonadati</taxon>
        <taxon>Thermodesulfobacteriota</taxon>
        <taxon>Desulfobulbia</taxon>
        <taxon>Desulfobulbales</taxon>
        <taxon>Desulfobulbaceae</taxon>
        <taxon>Desulfomarina</taxon>
    </lineage>
</organism>